<accession>A0A8J2QLH4</accession>
<sequence length="166" mass="19046">MRRSYQLAGDESYTGVTFTETIRWDIHRSFISKRLSKTVSQLKQVIENTRWGNVFDMCEQIVVIYELAIRSIDERRVGLTDLRTLQGTSGPGAPARFTPKLLHFPSYLPPVTRHPATLPPLPAPTDDLRSCIPGQTPNAYLFTFHNILNYTNKLLHRYCLTLLTIR</sequence>
<name>A0A8J2QLH4_9NEOP</name>
<evidence type="ECO:0000313" key="1">
    <source>
        <dbReference type="EMBL" id="CAG9565407.1"/>
    </source>
</evidence>
<comment type="caution">
    <text evidence="1">The sequence shown here is derived from an EMBL/GenBank/DDBJ whole genome shotgun (WGS) entry which is preliminary data.</text>
</comment>
<gene>
    <name evidence="1" type="ORF">DCHRY22_LOCUS6254</name>
</gene>
<protein>
    <submittedName>
        <fullName evidence="1">(African queen) hypothetical protein</fullName>
    </submittedName>
</protein>
<reference evidence="1" key="1">
    <citation type="submission" date="2021-09" db="EMBL/GenBank/DDBJ databases">
        <authorList>
            <person name="Martin H S."/>
        </authorList>
    </citation>
    <scope>NUCLEOTIDE SEQUENCE</scope>
</reference>
<proteinExistence type="predicted"/>
<dbReference type="Proteomes" id="UP000789524">
    <property type="component" value="Unassembled WGS sequence"/>
</dbReference>
<organism evidence="1 2">
    <name type="scientific">Danaus chrysippus</name>
    <name type="common">African queen</name>
    <dbReference type="NCBI Taxonomy" id="151541"/>
    <lineage>
        <taxon>Eukaryota</taxon>
        <taxon>Metazoa</taxon>
        <taxon>Ecdysozoa</taxon>
        <taxon>Arthropoda</taxon>
        <taxon>Hexapoda</taxon>
        <taxon>Insecta</taxon>
        <taxon>Pterygota</taxon>
        <taxon>Neoptera</taxon>
        <taxon>Endopterygota</taxon>
        <taxon>Lepidoptera</taxon>
        <taxon>Glossata</taxon>
        <taxon>Ditrysia</taxon>
        <taxon>Papilionoidea</taxon>
        <taxon>Nymphalidae</taxon>
        <taxon>Danainae</taxon>
        <taxon>Danaini</taxon>
        <taxon>Danaina</taxon>
        <taxon>Danaus</taxon>
        <taxon>Anosia</taxon>
    </lineage>
</organism>
<dbReference type="AlphaFoldDB" id="A0A8J2QLH4"/>
<evidence type="ECO:0000313" key="2">
    <source>
        <dbReference type="Proteomes" id="UP000789524"/>
    </source>
</evidence>
<keyword evidence="2" id="KW-1185">Reference proteome</keyword>
<dbReference type="EMBL" id="CAKASE010000053">
    <property type="protein sequence ID" value="CAG9565407.1"/>
    <property type="molecule type" value="Genomic_DNA"/>
</dbReference>